<dbReference type="AlphaFoldDB" id="A0A840F061"/>
<evidence type="ECO:0000313" key="3">
    <source>
        <dbReference type="Proteomes" id="UP000529795"/>
    </source>
</evidence>
<gene>
    <name evidence="2" type="ORF">GGQ80_000529</name>
</gene>
<dbReference type="NCBIfam" id="NF035944">
    <property type="entry name" value="PEPxxWA-CTERM"/>
    <property type="match status" value="1"/>
</dbReference>
<accession>A0A840F061</accession>
<feature type="signal peptide" evidence="1">
    <location>
        <begin position="1"/>
        <end position="23"/>
    </location>
</feature>
<dbReference type="EMBL" id="JACIEV010000001">
    <property type="protein sequence ID" value="MBB4152653.1"/>
    <property type="molecule type" value="Genomic_DNA"/>
</dbReference>
<evidence type="ECO:0008006" key="4">
    <source>
        <dbReference type="Google" id="ProtNLM"/>
    </source>
</evidence>
<sequence length="183" mass="18958">MMRKMLFLGAATAALFTAGTANATKMFTVNGTFTDTANGKAAGTLTGTISTNDAMSALEAFSLTSSASGKFESILYTTSTAAWTMGSLPGTTLSGAAFTISSLVSGNALTLQFPLPLTQSVTQLGSLSGESQRRNVVFFDVRSLSGTIAAVPETSTWAMMLVGFGMVAGAARYRRKRVAVTYA</sequence>
<feature type="chain" id="PRO_5032896200" description="PEP-CTERM protein-sorting domain-containing protein" evidence="1">
    <location>
        <begin position="24"/>
        <end position="183"/>
    </location>
</feature>
<keyword evidence="3" id="KW-1185">Reference proteome</keyword>
<dbReference type="RefSeq" id="WP_183982250.1">
    <property type="nucleotide sequence ID" value="NZ_JACIEV010000001.1"/>
</dbReference>
<keyword evidence="1" id="KW-0732">Signal</keyword>
<evidence type="ECO:0000313" key="2">
    <source>
        <dbReference type="EMBL" id="MBB4152653.1"/>
    </source>
</evidence>
<proteinExistence type="predicted"/>
<name>A0A840F061_9SPHN</name>
<dbReference type="Proteomes" id="UP000529795">
    <property type="component" value="Unassembled WGS sequence"/>
</dbReference>
<comment type="caution">
    <text evidence="2">The sequence shown here is derived from an EMBL/GenBank/DDBJ whole genome shotgun (WGS) entry which is preliminary data.</text>
</comment>
<organism evidence="2 3">
    <name type="scientific">Sphingomonas jinjuensis</name>
    <dbReference type="NCBI Taxonomy" id="535907"/>
    <lineage>
        <taxon>Bacteria</taxon>
        <taxon>Pseudomonadati</taxon>
        <taxon>Pseudomonadota</taxon>
        <taxon>Alphaproteobacteria</taxon>
        <taxon>Sphingomonadales</taxon>
        <taxon>Sphingomonadaceae</taxon>
        <taxon>Sphingomonas</taxon>
    </lineage>
</organism>
<evidence type="ECO:0000256" key="1">
    <source>
        <dbReference type="SAM" id="SignalP"/>
    </source>
</evidence>
<reference evidence="2 3" key="1">
    <citation type="submission" date="2020-08" db="EMBL/GenBank/DDBJ databases">
        <title>Genomic Encyclopedia of Type Strains, Phase IV (KMG-IV): sequencing the most valuable type-strain genomes for metagenomic binning, comparative biology and taxonomic classification.</title>
        <authorList>
            <person name="Goeker M."/>
        </authorList>
    </citation>
    <scope>NUCLEOTIDE SEQUENCE [LARGE SCALE GENOMIC DNA]</scope>
    <source>
        <strain evidence="2 3">YC6723</strain>
    </source>
</reference>
<protein>
    <recommendedName>
        <fullName evidence="4">PEP-CTERM protein-sorting domain-containing protein</fullName>
    </recommendedName>
</protein>